<protein>
    <submittedName>
        <fullName evidence="1">Uncharacterized protein</fullName>
    </submittedName>
</protein>
<accession>A0ABP9ZLL8</accession>
<comment type="caution">
    <text evidence="1">The sequence shown here is derived from an EMBL/GenBank/DDBJ whole genome shotgun (WGS) entry which is preliminary data.</text>
</comment>
<name>A0ABP9ZLL8_9GAMM</name>
<evidence type="ECO:0000313" key="2">
    <source>
        <dbReference type="Proteomes" id="UP001486808"/>
    </source>
</evidence>
<reference evidence="1 2" key="1">
    <citation type="submission" date="2024-04" db="EMBL/GenBank/DDBJ databases">
        <title>Draft genome sequence of Halopseudomonas sabulinigri NBRC 116187.</title>
        <authorList>
            <person name="Miyakawa T."/>
            <person name="Kusuya Y."/>
            <person name="Miura T."/>
        </authorList>
    </citation>
    <scope>NUCLEOTIDE SEQUENCE [LARGE SCALE GENOMIC DNA]</scope>
    <source>
        <strain evidence="1 2">4NH20-0042</strain>
    </source>
</reference>
<dbReference type="Proteomes" id="UP001486808">
    <property type="component" value="Unassembled WGS sequence"/>
</dbReference>
<proteinExistence type="predicted"/>
<keyword evidence="2" id="KW-1185">Reference proteome</keyword>
<gene>
    <name evidence="1" type="ORF">NBRC116187_07050</name>
</gene>
<dbReference type="RefSeq" id="WP_353386501.1">
    <property type="nucleotide sequence ID" value="NZ_BAABWD010000001.1"/>
</dbReference>
<evidence type="ECO:0000313" key="1">
    <source>
        <dbReference type="EMBL" id="GAA6130345.1"/>
    </source>
</evidence>
<sequence length="133" mass="15438">MIELLRLQELTVSLDPVRAEDRVLSVAFNIVAEMTLPFQSGRLELKECWFEHSALNDFEAQIKALRHEESGRAVLCDMSNKPILRCERKDAEVRFEVIAMDTMGMGRVTLEVQGYASEIDDLYQALRDYPKWW</sequence>
<organism evidence="1 2">
    <name type="scientific">Halopseudomonas sabulinigri</name>
    <dbReference type="NCBI Taxonomy" id="472181"/>
    <lineage>
        <taxon>Bacteria</taxon>
        <taxon>Pseudomonadati</taxon>
        <taxon>Pseudomonadota</taxon>
        <taxon>Gammaproteobacteria</taxon>
        <taxon>Pseudomonadales</taxon>
        <taxon>Pseudomonadaceae</taxon>
        <taxon>Halopseudomonas</taxon>
    </lineage>
</organism>
<dbReference type="EMBL" id="BAABWD010000001">
    <property type="protein sequence ID" value="GAA6130345.1"/>
    <property type="molecule type" value="Genomic_DNA"/>
</dbReference>